<organism evidence="6 7">
    <name type="scientific">Gemmatirosa kalamazoonensis</name>
    <dbReference type="NCBI Taxonomy" id="861299"/>
    <lineage>
        <taxon>Bacteria</taxon>
        <taxon>Pseudomonadati</taxon>
        <taxon>Gemmatimonadota</taxon>
        <taxon>Gemmatimonadia</taxon>
        <taxon>Gemmatimonadales</taxon>
        <taxon>Gemmatimonadaceae</taxon>
        <taxon>Gemmatirosa</taxon>
    </lineage>
</organism>
<keyword evidence="6" id="KW-0614">Plasmid</keyword>
<evidence type="ECO:0000256" key="3">
    <source>
        <dbReference type="ARBA" id="ARBA00022989"/>
    </source>
</evidence>
<keyword evidence="2 5" id="KW-0812">Transmembrane</keyword>
<protein>
    <submittedName>
        <fullName evidence="6">Phospholipid methyltransferase</fullName>
    </submittedName>
</protein>
<evidence type="ECO:0000256" key="2">
    <source>
        <dbReference type="ARBA" id="ARBA00022692"/>
    </source>
</evidence>
<accession>W0RSY2</accession>
<keyword evidence="3 5" id="KW-1133">Transmembrane helix</keyword>
<dbReference type="HOGENOM" id="CLU_065200_1_2_0"/>
<dbReference type="KEGG" id="gba:J421_5890"/>
<keyword evidence="7" id="KW-1185">Reference proteome</keyword>
<dbReference type="InterPro" id="IPR052527">
    <property type="entry name" value="Metal_cation-efflux_comp"/>
</dbReference>
<comment type="subcellular location">
    <subcellularLocation>
        <location evidence="1">Endomembrane system</location>
        <topology evidence="1">Multi-pass membrane protein</topology>
    </subcellularLocation>
</comment>
<feature type="transmembrane region" description="Helical" evidence="5">
    <location>
        <begin position="95"/>
        <end position="114"/>
    </location>
</feature>
<feature type="transmembrane region" description="Helical" evidence="5">
    <location>
        <begin position="53"/>
        <end position="74"/>
    </location>
</feature>
<dbReference type="GO" id="GO:0032259">
    <property type="term" value="P:methylation"/>
    <property type="evidence" value="ECO:0007669"/>
    <property type="project" value="UniProtKB-KW"/>
</dbReference>
<sequence length="246" mass="26284">MRQADHLATGGRGLRAPDHPVTSKALARVVADAVLIGACIGAGARTVAWPRAWTLLAVMLVVRAWSVAAVRLAHPTLLRERARLPIHRDQPRADRLLVAAVLALGFLALPAVAAADAARWRLLAPVPAGVAVVGLTAFAAGWVIKGLALRANAFAVAEVRVQRERHAVVTSGVYGVVRHPFYAADPLIFVGQALWLGSWTAAALAVAPTALVVVRLVLEERLLRRELPGYTAYAARVRHRLVPGVW</sequence>
<keyword evidence="6" id="KW-0808">Transferase</keyword>
<geneLocation type="plasmid" evidence="6 7">
    <name>2</name>
</geneLocation>
<dbReference type="PATRIC" id="fig|861299.3.peg.5937"/>
<dbReference type="Proteomes" id="UP000019151">
    <property type="component" value="Plasmid 2"/>
</dbReference>
<feature type="transmembrane region" description="Helical" evidence="5">
    <location>
        <begin position="126"/>
        <end position="144"/>
    </location>
</feature>
<dbReference type="PANTHER" id="PTHR43847">
    <property type="entry name" value="BLL3993 PROTEIN"/>
    <property type="match status" value="1"/>
</dbReference>
<name>W0RSY2_9BACT</name>
<feature type="transmembrane region" description="Helical" evidence="5">
    <location>
        <begin position="196"/>
        <end position="218"/>
    </location>
</feature>
<dbReference type="eggNOG" id="COG2020">
    <property type="taxonomic scope" value="Bacteria"/>
</dbReference>
<gene>
    <name evidence="6" type="ORF">J421_5890</name>
</gene>
<evidence type="ECO:0000313" key="6">
    <source>
        <dbReference type="EMBL" id="AHG93425.1"/>
    </source>
</evidence>
<dbReference type="Pfam" id="PF04191">
    <property type="entry name" value="PEMT"/>
    <property type="match status" value="1"/>
</dbReference>
<evidence type="ECO:0000256" key="5">
    <source>
        <dbReference type="SAM" id="Phobius"/>
    </source>
</evidence>
<evidence type="ECO:0000256" key="4">
    <source>
        <dbReference type="ARBA" id="ARBA00023136"/>
    </source>
</evidence>
<dbReference type="AlphaFoldDB" id="W0RSY2"/>
<dbReference type="InterPro" id="IPR007318">
    <property type="entry name" value="Phopholipid_MeTrfase"/>
</dbReference>
<dbReference type="GO" id="GO:0008168">
    <property type="term" value="F:methyltransferase activity"/>
    <property type="evidence" value="ECO:0007669"/>
    <property type="project" value="UniProtKB-KW"/>
</dbReference>
<dbReference type="PANTHER" id="PTHR43847:SF1">
    <property type="entry name" value="BLL3993 PROTEIN"/>
    <property type="match status" value="1"/>
</dbReference>
<dbReference type="GO" id="GO:0012505">
    <property type="term" value="C:endomembrane system"/>
    <property type="evidence" value="ECO:0007669"/>
    <property type="project" value="UniProtKB-SubCell"/>
</dbReference>
<evidence type="ECO:0000256" key="1">
    <source>
        <dbReference type="ARBA" id="ARBA00004127"/>
    </source>
</evidence>
<keyword evidence="4 5" id="KW-0472">Membrane</keyword>
<dbReference type="EMBL" id="CP007130">
    <property type="protein sequence ID" value="AHG93425.1"/>
    <property type="molecule type" value="Genomic_DNA"/>
</dbReference>
<proteinExistence type="predicted"/>
<dbReference type="Gene3D" id="1.20.120.1630">
    <property type="match status" value="1"/>
</dbReference>
<dbReference type="InParanoid" id="W0RSY2"/>
<reference evidence="6 7" key="1">
    <citation type="journal article" date="2014" name="Genome Announc.">
        <title>Genome Sequence and Methylome of Soil Bacterium Gemmatirosa kalamazoonensis KBS708T, a Member of the Rarely Cultivated Gemmatimonadetes Phylum.</title>
        <authorList>
            <person name="Debruyn J.M."/>
            <person name="Radosevich M."/>
            <person name="Wommack K.E."/>
            <person name="Polson S.W."/>
            <person name="Hauser L.J."/>
            <person name="Fawaz M.N."/>
            <person name="Korlach J."/>
            <person name="Tsai Y.C."/>
        </authorList>
    </citation>
    <scope>NUCLEOTIDE SEQUENCE [LARGE SCALE GENOMIC DNA]</scope>
    <source>
        <strain evidence="6 7">KBS708</strain>
        <plasmid evidence="7">Plasmid 2</plasmid>
    </source>
</reference>
<evidence type="ECO:0000313" key="7">
    <source>
        <dbReference type="Proteomes" id="UP000019151"/>
    </source>
</evidence>
<keyword evidence="6" id="KW-0489">Methyltransferase</keyword>